<evidence type="ECO:0000259" key="4">
    <source>
        <dbReference type="PROSITE" id="PS50405"/>
    </source>
</evidence>
<dbReference type="SFLD" id="SFLDS00019">
    <property type="entry name" value="Glutathione_Transferase_(cytos"/>
    <property type="match status" value="1"/>
</dbReference>
<dbReference type="InterPro" id="IPR010987">
    <property type="entry name" value="Glutathione-S-Trfase_C-like"/>
</dbReference>
<organism evidence="5 6">
    <name type="scientific">Methyloprofundus sedimenti</name>
    <dbReference type="NCBI Taxonomy" id="1420851"/>
    <lineage>
        <taxon>Bacteria</taxon>
        <taxon>Pseudomonadati</taxon>
        <taxon>Pseudomonadota</taxon>
        <taxon>Gammaproteobacteria</taxon>
        <taxon>Methylococcales</taxon>
        <taxon>Methylococcaceae</taxon>
        <taxon>Methyloprofundus</taxon>
    </lineage>
</organism>
<dbReference type="InterPro" id="IPR004045">
    <property type="entry name" value="Glutathione_S-Trfase_N"/>
</dbReference>
<dbReference type="SUPFAM" id="SSF52833">
    <property type="entry name" value="Thioredoxin-like"/>
    <property type="match status" value="1"/>
</dbReference>
<feature type="domain" description="GST N-terminal" evidence="3">
    <location>
        <begin position="2"/>
        <end position="83"/>
    </location>
</feature>
<reference evidence="5 6" key="1">
    <citation type="submission" date="2015-12" db="EMBL/GenBank/DDBJ databases">
        <authorList>
            <person name="Shamseldin A."/>
            <person name="Moawad H."/>
            <person name="Abd El-Rahim W.M."/>
            <person name="Sadowsky M.J."/>
        </authorList>
    </citation>
    <scope>NUCLEOTIDE SEQUENCE [LARGE SCALE GENOMIC DNA]</scope>
    <source>
        <strain evidence="5 6">WF1</strain>
    </source>
</reference>
<dbReference type="InterPro" id="IPR004046">
    <property type="entry name" value="GST_C"/>
</dbReference>
<dbReference type="PANTHER" id="PTHR43969">
    <property type="entry name" value="GLUTATHIONE S TRANSFERASE D10, ISOFORM A-RELATED"/>
    <property type="match status" value="1"/>
</dbReference>
<dbReference type="SFLD" id="SFLDG00358">
    <property type="entry name" value="Main_(cytGST)"/>
    <property type="match status" value="1"/>
</dbReference>
<dbReference type="Proteomes" id="UP000191980">
    <property type="component" value="Unassembled WGS sequence"/>
</dbReference>
<keyword evidence="6" id="KW-1185">Reference proteome</keyword>
<dbReference type="CDD" id="cd03206">
    <property type="entry name" value="GST_C_7"/>
    <property type="match status" value="1"/>
</dbReference>
<dbReference type="PROSITE" id="PS50405">
    <property type="entry name" value="GST_CTER"/>
    <property type="match status" value="1"/>
</dbReference>
<dbReference type="OrthoDB" id="9797500at2"/>
<dbReference type="InterPro" id="IPR036282">
    <property type="entry name" value="Glutathione-S-Trfase_C_sf"/>
</dbReference>
<dbReference type="PROSITE" id="PS50404">
    <property type="entry name" value="GST_NTER"/>
    <property type="match status" value="1"/>
</dbReference>
<feature type="domain" description="GST C-terminal" evidence="4">
    <location>
        <begin position="89"/>
        <end position="207"/>
    </location>
</feature>
<dbReference type="SFLD" id="SFLDG01151">
    <property type="entry name" value="Main.2:_Nu-like"/>
    <property type="match status" value="1"/>
</dbReference>
<dbReference type="AlphaFoldDB" id="A0A1V8M3L0"/>
<sequence>MSTIKLYRHPLSGHCHRVELLLSILGLDAELIDVDLMQGAQKQVEFLKKNAFGQVPVLEDGNVTLADSNAILVYLASQYDQEHSWLPIEPAKAAEVQRFLSVAAGPVANGPATARLINLFGAQLDHLKAIETANNLFDVLDAHLAKQDWLVGDVPTIADLANYAYIAHAPEGDVSLKDYPNIKLWLKRIEHYPGFVPMQASKVGLAA</sequence>
<evidence type="ECO:0000313" key="5">
    <source>
        <dbReference type="EMBL" id="OQK16151.1"/>
    </source>
</evidence>
<dbReference type="Gene3D" id="3.40.30.10">
    <property type="entry name" value="Glutaredoxin"/>
    <property type="match status" value="1"/>
</dbReference>
<accession>A0A1V8M3L0</accession>
<dbReference type="InterPro" id="IPR040079">
    <property type="entry name" value="Glutathione_S-Trfase"/>
</dbReference>
<dbReference type="STRING" id="1420851.AU255_13680"/>
<protein>
    <submittedName>
        <fullName evidence="5">Glutathione S-transferase</fullName>
    </submittedName>
</protein>
<dbReference type="RefSeq" id="WP_080523528.1">
    <property type="nucleotide sequence ID" value="NZ_LPUF01000002.1"/>
</dbReference>
<dbReference type="GO" id="GO:0004364">
    <property type="term" value="F:glutathione transferase activity"/>
    <property type="evidence" value="ECO:0007669"/>
    <property type="project" value="TreeGrafter"/>
</dbReference>
<comment type="caution">
    <text evidence="5">The sequence shown here is derived from an EMBL/GenBank/DDBJ whole genome shotgun (WGS) entry which is preliminary data.</text>
</comment>
<dbReference type="Pfam" id="PF02798">
    <property type="entry name" value="GST_N"/>
    <property type="match status" value="1"/>
</dbReference>
<dbReference type="EMBL" id="LPUF01000002">
    <property type="protein sequence ID" value="OQK16151.1"/>
    <property type="molecule type" value="Genomic_DNA"/>
</dbReference>
<dbReference type="PANTHER" id="PTHR43969:SF9">
    <property type="entry name" value="GLUTATHIONE S TRANSFERASE D10, ISOFORM A-RELATED"/>
    <property type="match status" value="1"/>
</dbReference>
<evidence type="ECO:0000259" key="3">
    <source>
        <dbReference type="PROSITE" id="PS50404"/>
    </source>
</evidence>
<dbReference type="GO" id="GO:0006749">
    <property type="term" value="P:glutathione metabolic process"/>
    <property type="evidence" value="ECO:0007669"/>
    <property type="project" value="TreeGrafter"/>
</dbReference>
<evidence type="ECO:0000256" key="1">
    <source>
        <dbReference type="ARBA" id="ARBA00011738"/>
    </source>
</evidence>
<comment type="subunit">
    <text evidence="1">Homodimer.</text>
</comment>
<dbReference type="Pfam" id="PF00043">
    <property type="entry name" value="GST_C"/>
    <property type="match status" value="1"/>
</dbReference>
<name>A0A1V8M3L0_9GAMM</name>
<dbReference type="CDD" id="cd03056">
    <property type="entry name" value="GST_N_4"/>
    <property type="match status" value="1"/>
</dbReference>
<proteinExistence type="inferred from homology"/>
<gene>
    <name evidence="5" type="ORF">AU255_13680</name>
</gene>
<evidence type="ECO:0000256" key="2">
    <source>
        <dbReference type="RuleBase" id="RU003494"/>
    </source>
</evidence>
<evidence type="ECO:0000313" key="6">
    <source>
        <dbReference type="Proteomes" id="UP000191980"/>
    </source>
</evidence>
<dbReference type="Gene3D" id="1.20.1050.10">
    <property type="match status" value="1"/>
</dbReference>
<dbReference type="SUPFAM" id="SSF47616">
    <property type="entry name" value="GST C-terminal domain-like"/>
    <property type="match status" value="1"/>
</dbReference>
<comment type="similarity">
    <text evidence="2">Belongs to the GST superfamily.</text>
</comment>
<dbReference type="InterPro" id="IPR036249">
    <property type="entry name" value="Thioredoxin-like_sf"/>
</dbReference>
<keyword evidence="5" id="KW-0808">Transferase</keyword>